<evidence type="ECO:0000256" key="1">
    <source>
        <dbReference type="SAM" id="MobiDB-lite"/>
    </source>
</evidence>
<dbReference type="InterPro" id="IPR038765">
    <property type="entry name" value="Papain-like_cys_pep_sf"/>
</dbReference>
<gene>
    <name evidence="3" type="ORF">DILT_LOCUS8081</name>
</gene>
<feature type="domain" description="USP" evidence="2">
    <location>
        <begin position="1"/>
        <end position="112"/>
    </location>
</feature>
<dbReference type="GO" id="GO:0004843">
    <property type="term" value="F:cysteine-type deubiquitinase activity"/>
    <property type="evidence" value="ECO:0007669"/>
    <property type="project" value="InterPro"/>
</dbReference>
<dbReference type="Proteomes" id="UP000281553">
    <property type="component" value="Unassembled WGS sequence"/>
</dbReference>
<dbReference type="InterPro" id="IPR028889">
    <property type="entry name" value="USP"/>
</dbReference>
<dbReference type="AlphaFoldDB" id="A0A3P7LFV4"/>
<dbReference type="PROSITE" id="PS00973">
    <property type="entry name" value="USP_2"/>
    <property type="match status" value="1"/>
</dbReference>
<keyword evidence="4" id="KW-1185">Reference proteome</keyword>
<dbReference type="EMBL" id="UYRU01053432">
    <property type="protein sequence ID" value="VDN12250.1"/>
    <property type="molecule type" value="Genomic_DNA"/>
</dbReference>
<evidence type="ECO:0000313" key="3">
    <source>
        <dbReference type="EMBL" id="VDN12250.1"/>
    </source>
</evidence>
<evidence type="ECO:0000259" key="2">
    <source>
        <dbReference type="PROSITE" id="PS50235"/>
    </source>
</evidence>
<dbReference type="Gene3D" id="3.90.70.10">
    <property type="entry name" value="Cysteine proteinases"/>
    <property type="match status" value="1"/>
</dbReference>
<protein>
    <recommendedName>
        <fullName evidence="2">USP domain-containing protein</fullName>
    </recommendedName>
</protein>
<dbReference type="SUPFAM" id="SSF54001">
    <property type="entry name" value="Cysteine proteinases"/>
    <property type="match status" value="1"/>
</dbReference>
<dbReference type="Pfam" id="PF00443">
    <property type="entry name" value="UCH"/>
    <property type="match status" value="1"/>
</dbReference>
<dbReference type="OrthoDB" id="289038at2759"/>
<feature type="region of interest" description="Disordered" evidence="1">
    <location>
        <begin position="189"/>
        <end position="213"/>
    </location>
</feature>
<name>A0A3P7LFV4_DIBLA</name>
<dbReference type="PROSITE" id="PS50235">
    <property type="entry name" value="USP_3"/>
    <property type="match status" value="1"/>
</dbReference>
<reference evidence="3 4" key="1">
    <citation type="submission" date="2018-11" db="EMBL/GenBank/DDBJ databases">
        <authorList>
            <consortium name="Pathogen Informatics"/>
        </authorList>
    </citation>
    <scope>NUCLEOTIDE SEQUENCE [LARGE SCALE GENOMIC DNA]</scope>
</reference>
<evidence type="ECO:0000313" key="4">
    <source>
        <dbReference type="Proteomes" id="UP000281553"/>
    </source>
</evidence>
<proteinExistence type="predicted"/>
<dbReference type="InterPro" id="IPR001394">
    <property type="entry name" value="Peptidase_C19_UCH"/>
</dbReference>
<dbReference type="InterPro" id="IPR018200">
    <property type="entry name" value="USP_CS"/>
</dbReference>
<dbReference type="GO" id="GO:0016579">
    <property type="term" value="P:protein deubiquitination"/>
    <property type="evidence" value="ECO:0007669"/>
    <property type="project" value="InterPro"/>
</dbReference>
<organism evidence="3 4">
    <name type="scientific">Dibothriocephalus latus</name>
    <name type="common">Fish tapeworm</name>
    <name type="synonym">Diphyllobothrium latum</name>
    <dbReference type="NCBI Taxonomy" id="60516"/>
    <lineage>
        <taxon>Eukaryota</taxon>
        <taxon>Metazoa</taxon>
        <taxon>Spiralia</taxon>
        <taxon>Lophotrochozoa</taxon>
        <taxon>Platyhelminthes</taxon>
        <taxon>Cestoda</taxon>
        <taxon>Eucestoda</taxon>
        <taxon>Diphyllobothriidea</taxon>
        <taxon>Diphyllobothriidae</taxon>
        <taxon>Dibothriocephalus</taxon>
    </lineage>
</organism>
<sequence length="322" mass="35205">MKSSVRRLYRLSGVLLHLGRQSTSGHYIAVVRENQPTSCLYDPAVQAEGSTNDDADTAAGSCDLTQDCWKICNDEQSLGGNVTATTTAQPVDTLPSNFHTSTTAYMIFYRRIAEQDESGQGPVDCVPVPEHLEAITKCKTAAYLEDLATKRAEQVAYKKLLFERSTLRAEILSRLSLKPSPVAEIAIPAEKRRRRDEQITTTTASPCPVSSNAASSSSLEGQVSLTDVCLVPTQWLSDWLREPEKCPPQLLLPDHQPVFVMSPTESGQTRSHSLTLCPHGHVPPDTAPSTLRAVSLDGLRSCLASIDNDRDTSRYVCSFQAI</sequence>
<feature type="compositionally biased region" description="Low complexity" evidence="1">
    <location>
        <begin position="204"/>
        <end position="213"/>
    </location>
</feature>
<accession>A0A3P7LFV4</accession>